<dbReference type="InterPro" id="IPR058192">
    <property type="entry name" value="WHD_ROQ1-like"/>
</dbReference>
<evidence type="ECO:0000256" key="1">
    <source>
        <dbReference type="ARBA" id="ARBA00022614"/>
    </source>
</evidence>
<dbReference type="Gene3D" id="3.40.50.300">
    <property type="entry name" value="P-loop containing nucleotide triphosphate hydrolases"/>
    <property type="match status" value="1"/>
</dbReference>
<dbReference type="EMBL" id="JBJKBG010000005">
    <property type="protein sequence ID" value="KAL3740002.1"/>
    <property type="molecule type" value="Genomic_DNA"/>
</dbReference>
<dbReference type="InterPro" id="IPR002182">
    <property type="entry name" value="NB-ARC"/>
</dbReference>
<keyword evidence="2" id="KW-0677">Repeat</keyword>
<dbReference type="SUPFAM" id="SSF52058">
    <property type="entry name" value="L domain-like"/>
    <property type="match status" value="1"/>
</dbReference>
<dbReference type="SUPFAM" id="SSF46785">
    <property type="entry name" value="Winged helix' DNA-binding domain"/>
    <property type="match status" value="1"/>
</dbReference>
<keyword evidence="3" id="KW-0611">Plant defense</keyword>
<dbReference type="Proteomes" id="UP001634007">
    <property type="component" value="Unassembled WGS sequence"/>
</dbReference>
<dbReference type="PRINTS" id="PR00364">
    <property type="entry name" value="DISEASERSIST"/>
</dbReference>
<evidence type="ECO:0000313" key="5">
    <source>
        <dbReference type="EMBL" id="KAL3740002.1"/>
    </source>
</evidence>
<dbReference type="InterPro" id="IPR000157">
    <property type="entry name" value="TIR_dom"/>
</dbReference>
<dbReference type="GO" id="GO:0006952">
    <property type="term" value="P:defense response"/>
    <property type="evidence" value="ECO:0007669"/>
    <property type="project" value="UniProtKB-KW"/>
</dbReference>
<gene>
    <name evidence="5" type="ORF">ACJRO7_021306</name>
</gene>
<feature type="domain" description="TIR" evidence="4">
    <location>
        <begin position="25"/>
        <end position="183"/>
    </location>
</feature>
<dbReference type="SMART" id="SM00255">
    <property type="entry name" value="TIR"/>
    <property type="match status" value="1"/>
</dbReference>
<keyword evidence="1" id="KW-0433">Leucine-rich repeat</keyword>
<evidence type="ECO:0000256" key="2">
    <source>
        <dbReference type="ARBA" id="ARBA00022737"/>
    </source>
</evidence>
<dbReference type="Gene3D" id="3.40.50.10140">
    <property type="entry name" value="Toll/interleukin-1 receptor homology (TIR) domain"/>
    <property type="match status" value="1"/>
</dbReference>
<dbReference type="Gene3D" id="3.80.10.10">
    <property type="entry name" value="Ribonuclease Inhibitor"/>
    <property type="match status" value="2"/>
</dbReference>
<proteinExistence type="predicted"/>
<dbReference type="Pfam" id="PF00931">
    <property type="entry name" value="NB-ARC"/>
    <property type="match status" value="1"/>
</dbReference>
<evidence type="ECO:0000313" key="6">
    <source>
        <dbReference type="Proteomes" id="UP001634007"/>
    </source>
</evidence>
<accession>A0ABD3KR11</accession>
<protein>
    <recommendedName>
        <fullName evidence="4">TIR domain-containing protein</fullName>
    </recommendedName>
</protein>
<dbReference type="Gene3D" id="1.10.8.430">
    <property type="entry name" value="Helical domain of apoptotic protease-activating factors"/>
    <property type="match status" value="1"/>
</dbReference>
<dbReference type="PROSITE" id="PS50104">
    <property type="entry name" value="TIR"/>
    <property type="match status" value="1"/>
</dbReference>
<dbReference type="InterPro" id="IPR044974">
    <property type="entry name" value="Disease_R_plants"/>
</dbReference>
<dbReference type="SUPFAM" id="SSF52540">
    <property type="entry name" value="P-loop containing nucleoside triphosphate hydrolases"/>
    <property type="match status" value="1"/>
</dbReference>
<evidence type="ECO:0000256" key="3">
    <source>
        <dbReference type="ARBA" id="ARBA00022821"/>
    </source>
</evidence>
<evidence type="ECO:0000259" key="4">
    <source>
        <dbReference type="PROSITE" id="PS50104"/>
    </source>
</evidence>
<dbReference type="PANTHER" id="PTHR11017">
    <property type="entry name" value="LEUCINE-RICH REPEAT-CONTAINING PROTEIN"/>
    <property type="match status" value="1"/>
</dbReference>
<dbReference type="InterPro" id="IPR036390">
    <property type="entry name" value="WH_DNA-bd_sf"/>
</dbReference>
<name>A0ABD3KR11_EUCGL</name>
<dbReference type="SUPFAM" id="SSF52200">
    <property type="entry name" value="Toll/Interleukin receptor TIR domain"/>
    <property type="match status" value="1"/>
</dbReference>
<dbReference type="Pfam" id="PF23598">
    <property type="entry name" value="LRR_14"/>
    <property type="match status" value="1"/>
</dbReference>
<sequence length="898" mass="102440">MQMSVRVPNGCSSSANAFAEELAVCNYQVFLSFRGPDVRGNFLDCFSDNLTGSGFMVFRDCKEIEYGERIDTKIVEAIKCSDVCIPVLSKNFASSPACLMEVAQMVESEKTILPIFYGVKPGVVRHQEGTYGESFVVQEKRSNTETISKWKTALANVAGIKGFELEEVSSGYHELIRNVISKLWQLLEIGKEDVTENLVGIDRNVQEMMRKLGVHDEDGRVDKGRCVLAVCGLPGVGKTTLAKVVYNKISHLFDACSFLKDVRDEIEQKKLVSLQNKLIRDLKRGNFQEVKFSDQGTRVIKCLFRRKRVLIVLDDVDDFEQIKPLAENLAWFGPGSRIILTTKKKDVINHYEIREINEHEVLPMDENHALEFFCKHAFRPGHPDDYGSLPSEITSAVGRLPFAIEIVGSYLNGKSPEIWRETLNKLEGELEKAVEPMLKASYDLLDENTKEIFLDIACFFIGVDKTIPYYMWDARKRFPNRGVHELQNMSFLKIREENEFWMHDQLKILGRELVRKENPKNPGKRSRLWDYKDVQTTLRKKKCTENVEALRVTPNFNQDESECNCLNYDDFHHLSNLKFLELNNVGIEGNPENLLLSNLLWLDWHGCPEKSNLFALDMKKLVILNLCSSRVSLNPEDWEKLMLNAGSLKVLNLKGCPWIIASLRFPNSMSLECLILEGCLLTTPTIDESISRLENLVSLNMKHCTSIKHLPQALCSLKVLKELLIDGTKIERLHFEEGSLPALEILSASECEVLGEVTESIGLLKNLRKLTLRSCERLKGLPHFIGKLGRLRQMDLSYTLINELPSSIKDLKNLEVLKMVHTYLEEFPEAIKDLEKLQELDFTHCESLSGDCHITGLTSLRILRLKCTRISRVLARNHRQFSLYILELDDGVNKQTVS</sequence>
<dbReference type="GO" id="GO:0051707">
    <property type="term" value="P:response to other organism"/>
    <property type="evidence" value="ECO:0007669"/>
    <property type="project" value="UniProtKB-ARBA"/>
</dbReference>
<dbReference type="InterPro" id="IPR032675">
    <property type="entry name" value="LRR_dom_sf"/>
</dbReference>
<dbReference type="InterPro" id="IPR042197">
    <property type="entry name" value="Apaf_helical"/>
</dbReference>
<keyword evidence="6" id="KW-1185">Reference proteome</keyword>
<dbReference type="PANTHER" id="PTHR11017:SF570">
    <property type="entry name" value="DISEASE RESISTANCE PROTEIN (TIR-NBS CLASS)-RELATED"/>
    <property type="match status" value="1"/>
</dbReference>
<dbReference type="InterPro" id="IPR027417">
    <property type="entry name" value="P-loop_NTPase"/>
</dbReference>
<dbReference type="InterPro" id="IPR055414">
    <property type="entry name" value="LRR_R13L4/SHOC2-like"/>
</dbReference>
<dbReference type="AlphaFoldDB" id="A0ABD3KR11"/>
<dbReference type="Pfam" id="PF01582">
    <property type="entry name" value="TIR"/>
    <property type="match status" value="1"/>
</dbReference>
<reference evidence="5 6" key="1">
    <citation type="submission" date="2024-11" db="EMBL/GenBank/DDBJ databases">
        <title>Chromosome-level genome assembly of Eucalyptus globulus Labill. provides insights into its genome evolution.</title>
        <authorList>
            <person name="Li X."/>
        </authorList>
    </citation>
    <scope>NUCLEOTIDE SEQUENCE [LARGE SCALE GENOMIC DNA]</scope>
    <source>
        <strain evidence="5">CL2024</strain>
        <tissue evidence="5">Fresh tender leaves</tissue>
    </source>
</reference>
<dbReference type="InterPro" id="IPR035897">
    <property type="entry name" value="Toll_tir_struct_dom_sf"/>
</dbReference>
<dbReference type="Pfam" id="PF23282">
    <property type="entry name" value="WHD_ROQ1"/>
    <property type="match status" value="1"/>
</dbReference>
<comment type="caution">
    <text evidence="5">The sequence shown here is derived from an EMBL/GenBank/DDBJ whole genome shotgun (WGS) entry which is preliminary data.</text>
</comment>
<organism evidence="5 6">
    <name type="scientific">Eucalyptus globulus</name>
    <name type="common">Tasmanian blue gum</name>
    <dbReference type="NCBI Taxonomy" id="34317"/>
    <lineage>
        <taxon>Eukaryota</taxon>
        <taxon>Viridiplantae</taxon>
        <taxon>Streptophyta</taxon>
        <taxon>Embryophyta</taxon>
        <taxon>Tracheophyta</taxon>
        <taxon>Spermatophyta</taxon>
        <taxon>Magnoliopsida</taxon>
        <taxon>eudicotyledons</taxon>
        <taxon>Gunneridae</taxon>
        <taxon>Pentapetalae</taxon>
        <taxon>rosids</taxon>
        <taxon>malvids</taxon>
        <taxon>Myrtales</taxon>
        <taxon>Myrtaceae</taxon>
        <taxon>Myrtoideae</taxon>
        <taxon>Eucalypteae</taxon>
        <taxon>Eucalyptus</taxon>
    </lineage>
</organism>